<proteinExistence type="predicted"/>
<evidence type="ECO:0000256" key="4">
    <source>
        <dbReference type="ARBA" id="ARBA00022927"/>
    </source>
</evidence>
<keyword evidence="2 7" id="KW-0812">Transmembrane</keyword>
<evidence type="ECO:0000256" key="7">
    <source>
        <dbReference type="SAM" id="Phobius"/>
    </source>
</evidence>
<name>A0A9D4HIV8_DREPO</name>
<dbReference type="OrthoDB" id="29460at2759"/>
<dbReference type="Gene3D" id="2.70.130.10">
    <property type="entry name" value="Mannose-6-phosphate receptor binding domain"/>
    <property type="match status" value="1"/>
</dbReference>
<dbReference type="GO" id="GO:0000139">
    <property type="term" value="C:Golgi membrane"/>
    <property type="evidence" value="ECO:0007669"/>
    <property type="project" value="UniProtKB-SubCell"/>
</dbReference>
<evidence type="ECO:0000256" key="1">
    <source>
        <dbReference type="ARBA" id="ARBA00004472"/>
    </source>
</evidence>
<reference evidence="9" key="1">
    <citation type="journal article" date="2019" name="bioRxiv">
        <title>The Genome of the Zebra Mussel, Dreissena polymorpha: A Resource for Invasive Species Research.</title>
        <authorList>
            <person name="McCartney M.A."/>
            <person name="Auch B."/>
            <person name="Kono T."/>
            <person name="Mallez S."/>
            <person name="Zhang Y."/>
            <person name="Obille A."/>
            <person name="Becker A."/>
            <person name="Abrahante J.E."/>
            <person name="Garbe J."/>
            <person name="Badalamenti J.P."/>
            <person name="Herman A."/>
            <person name="Mangelson H."/>
            <person name="Liachko I."/>
            <person name="Sullivan S."/>
            <person name="Sone E.D."/>
            <person name="Koren S."/>
            <person name="Silverstein K.A.T."/>
            <person name="Beckman K.B."/>
            <person name="Gohl D.M."/>
        </authorList>
    </citation>
    <scope>NUCLEOTIDE SEQUENCE</scope>
    <source>
        <strain evidence="9">Duluth1</strain>
        <tissue evidence="9">Whole animal</tissue>
    </source>
</reference>
<dbReference type="GO" id="GO:0034045">
    <property type="term" value="C:phagophore assembly site membrane"/>
    <property type="evidence" value="ECO:0007669"/>
    <property type="project" value="UniProtKB-SubCell"/>
</dbReference>
<keyword evidence="4" id="KW-0653">Protein transport</keyword>
<feature type="transmembrane region" description="Helical" evidence="7">
    <location>
        <begin position="187"/>
        <end position="209"/>
    </location>
</feature>
<dbReference type="GO" id="GO:0015031">
    <property type="term" value="P:protein transport"/>
    <property type="evidence" value="ECO:0007669"/>
    <property type="project" value="UniProtKB-KW"/>
</dbReference>
<evidence type="ECO:0008006" key="11">
    <source>
        <dbReference type="Google" id="ProtNLM"/>
    </source>
</evidence>
<dbReference type="AlphaFoldDB" id="A0A9D4HIV8"/>
<comment type="subcellular location">
    <subcellularLocation>
        <location evidence="1">Preautophagosomal structure membrane</location>
        <topology evidence="1">Single-pass type I membrane protein</topology>
    </subcellularLocation>
</comment>
<evidence type="ECO:0000256" key="2">
    <source>
        <dbReference type="ARBA" id="ARBA00022692"/>
    </source>
</evidence>
<dbReference type="PANTHER" id="PTHR15071">
    <property type="entry name" value="MANNOSE-6-PHOSPHATE RECEPTOR FAMILY MEMBER"/>
    <property type="match status" value="1"/>
</dbReference>
<evidence type="ECO:0000256" key="8">
    <source>
        <dbReference type="SAM" id="SignalP"/>
    </source>
</evidence>
<dbReference type="PANTHER" id="PTHR15071:SF0">
    <property type="entry name" value="MANNOSE 6-PHOSPHATE RECEPTOR-LIKE PROTEIN 1"/>
    <property type="match status" value="1"/>
</dbReference>
<dbReference type="InterPro" id="IPR009011">
    <property type="entry name" value="Man6P_isomerase_rcpt-bd_dom_sf"/>
</dbReference>
<evidence type="ECO:0000256" key="5">
    <source>
        <dbReference type="ARBA" id="ARBA00022989"/>
    </source>
</evidence>
<keyword evidence="6 7" id="KW-0472">Membrane</keyword>
<dbReference type="InterPro" id="IPR018939">
    <property type="entry name" value="Autophagy-rel_prot_27"/>
</dbReference>
<keyword evidence="5 7" id="KW-1133">Transmembrane helix</keyword>
<organism evidence="9 10">
    <name type="scientific">Dreissena polymorpha</name>
    <name type="common">Zebra mussel</name>
    <name type="synonym">Mytilus polymorpha</name>
    <dbReference type="NCBI Taxonomy" id="45954"/>
    <lineage>
        <taxon>Eukaryota</taxon>
        <taxon>Metazoa</taxon>
        <taxon>Spiralia</taxon>
        <taxon>Lophotrochozoa</taxon>
        <taxon>Mollusca</taxon>
        <taxon>Bivalvia</taxon>
        <taxon>Autobranchia</taxon>
        <taxon>Heteroconchia</taxon>
        <taxon>Euheterodonta</taxon>
        <taxon>Imparidentia</taxon>
        <taxon>Neoheterodontei</taxon>
        <taxon>Myida</taxon>
        <taxon>Dreissenoidea</taxon>
        <taxon>Dreissenidae</taxon>
        <taxon>Dreissena</taxon>
    </lineage>
</organism>
<dbReference type="Proteomes" id="UP000828390">
    <property type="component" value="Unassembled WGS sequence"/>
</dbReference>
<reference evidence="9" key="2">
    <citation type="submission" date="2020-11" db="EMBL/GenBank/DDBJ databases">
        <authorList>
            <person name="McCartney M.A."/>
            <person name="Auch B."/>
            <person name="Kono T."/>
            <person name="Mallez S."/>
            <person name="Becker A."/>
            <person name="Gohl D.M."/>
            <person name="Silverstein K.A.T."/>
            <person name="Koren S."/>
            <person name="Bechman K.B."/>
            <person name="Herman A."/>
            <person name="Abrahante J.E."/>
            <person name="Garbe J."/>
        </authorList>
    </citation>
    <scope>NUCLEOTIDE SEQUENCE</scope>
    <source>
        <strain evidence="9">Duluth1</strain>
        <tissue evidence="9">Whole animal</tissue>
    </source>
</reference>
<keyword evidence="4" id="KW-0813">Transport</keyword>
<feature type="chain" id="PRO_5039041657" description="Cation-dependent mannose-6-phosphate receptor" evidence="8">
    <location>
        <begin position="20"/>
        <end position="258"/>
    </location>
</feature>
<dbReference type="Pfam" id="PF09451">
    <property type="entry name" value="ATG27"/>
    <property type="match status" value="1"/>
</dbReference>
<evidence type="ECO:0000313" key="10">
    <source>
        <dbReference type="Proteomes" id="UP000828390"/>
    </source>
</evidence>
<keyword evidence="3 8" id="KW-0732">Signal</keyword>
<feature type="signal peptide" evidence="8">
    <location>
        <begin position="1"/>
        <end position="19"/>
    </location>
</feature>
<gene>
    <name evidence="9" type="ORF">DPMN_063214</name>
</gene>
<keyword evidence="10" id="KW-1185">Reference proteome</keyword>
<dbReference type="EMBL" id="JAIWYP010000013">
    <property type="protein sequence ID" value="KAH3720317.1"/>
    <property type="molecule type" value="Genomic_DNA"/>
</dbReference>
<evidence type="ECO:0000256" key="6">
    <source>
        <dbReference type="ARBA" id="ARBA00023136"/>
    </source>
</evidence>
<evidence type="ECO:0000313" key="9">
    <source>
        <dbReference type="EMBL" id="KAH3720317.1"/>
    </source>
</evidence>
<sequence length="258" mass="28028">MVPIGYVLVVLTVIRIAFSDKCEKLSSCKCECPEGIVDFSSLGMSGNEPRYKDVDAPGTGADEYSYNPCDPFTETKPSVSESHCQNVAACLFIYIDGDYQLYDTGVQNSVTFSTVPGTSLGIKDHPENVVVAKYTSGDGARQTEVVLVCNPENNQTAFYTLGEVPSAKPLYRHILVSPFACFVSKTGALSAGSIVLIIFFSLLLAYFLFGVTINRFGRNQTGSDVIPQKAFWISLPTLVKDGSLFVVTRGRHKPYAAV</sequence>
<dbReference type="GO" id="GO:0005802">
    <property type="term" value="C:trans-Golgi network"/>
    <property type="evidence" value="ECO:0007669"/>
    <property type="project" value="TreeGrafter"/>
</dbReference>
<dbReference type="SUPFAM" id="SSF50911">
    <property type="entry name" value="Mannose 6-phosphate receptor domain"/>
    <property type="match status" value="1"/>
</dbReference>
<comment type="caution">
    <text evidence="9">The sequence shown here is derived from an EMBL/GenBank/DDBJ whole genome shotgun (WGS) entry which is preliminary data.</text>
</comment>
<evidence type="ECO:0000256" key="3">
    <source>
        <dbReference type="ARBA" id="ARBA00022729"/>
    </source>
</evidence>
<accession>A0A9D4HIV8</accession>
<protein>
    <recommendedName>
        <fullName evidence="11">Cation-dependent mannose-6-phosphate receptor</fullName>
    </recommendedName>
</protein>